<evidence type="ECO:0000313" key="2">
    <source>
        <dbReference type="EMBL" id="SPO39796.1"/>
    </source>
</evidence>
<accession>A0A5C3F6W2</accession>
<proteinExistence type="predicted"/>
<feature type="region of interest" description="Disordered" evidence="1">
    <location>
        <begin position="69"/>
        <end position="91"/>
    </location>
</feature>
<gene>
    <name evidence="2" type="ORF">PSFLO_05277</name>
</gene>
<sequence length="165" mass="17799">MLPAGSQRCEDVGGRCAICWIASRGLPGRAAPIRSGLAARRRNSAASRLAAVNNGGKLAGFNGEAWAEQTSKQSSKQACKAGRQARRHGRRRRKFCVGKFRQASHKQVSAGLEARPRQAGPGRASLAFVWATHSCRHTAPRERHVNFTLASQDLDMMTPAQGPAE</sequence>
<dbReference type="Proteomes" id="UP000323386">
    <property type="component" value="Unassembled WGS sequence"/>
</dbReference>
<dbReference type="AlphaFoldDB" id="A0A5C3F6W2"/>
<keyword evidence="3" id="KW-1185">Reference proteome</keyword>
<reference evidence="2 3" key="1">
    <citation type="submission" date="2018-03" db="EMBL/GenBank/DDBJ databases">
        <authorList>
            <person name="Guldener U."/>
        </authorList>
    </citation>
    <scope>NUCLEOTIDE SEQUENCE [LARGE SCALE GENOMIC DNA]</scope>
    <source>
        <strain evidence="2 3">DAOM196992</strain>
    </source>
</reference>
<evidence type="ECO:0000313" key="3">
    <source>
        <dbReference type="Proteomes" id="UP000323386"/>
    </source>
</evidence>
<name>A0A5C3F6W2_9BASI</name>
<organism evidence="2 3">
    <name type="scientific">Pseudozyma flocculosa</name>
    <dbReference type="NCBI Taxonomy" id="84751"/>
    <lineage>
        <taxon>Eukaryota</taxon>
        <taxon>Fungi</taxon>
        <taxon>Dikarya</taxon>
        <taxon>Basidiomycota</taxon>
        <taxon>Ustilaginomycotina</taxon>
        <taxon>Ustilaginomycetes</taxon>
        <taxon>Ustilaginales</taxon>
        <taxon>Ustilaginaceae</taxon>
        <taxon>Pseudozyma</taxon>
    </lineage>
</organism>
<evidence type="ECO:0000256" key="1">
    <source>
        <dbReference type="SAM" id="MobiDB-lite"/>
    </source>
</evidence>
<dbReference type="EMBL" id="OOIP01000016">
    <property type="protein sequence ID" value="SPO39796.1"/>
    <property type="molecule type" value="Genomic_DNA"/>
</dbReference>
<protein>
    <submittedName>
        <fullName evidence="2">Uncharacterized protein</fullName>
    </submittedName>
</protein>